<evidence type="ECO:0000259" key="1">
    <source>
        <dbReference type="Pfam" id="PF08401"/>
    </source>
</evidence>
<keyword evidence="4" id="KW-1185">Reference proteome</keyword>
<organism evidence="3 4">
    <name type="scientific">Bradyrhizobium ottawaense</name>
    <dbReference type="NCBI Taxonomy" id="931866"/>
    <lineage>
        <taxon>Bacteria</taxon>
        <taxon>Pseudomonadati</taxon>
        <taxon>Pseudomonadota</taxon>
        <taxon>Alphaproteobacteria</taxon>
        <taxon>Hyphomicrobiales</taxon>
        <taxon>Nitrobacteraceae</taxon>
        <taxon>Bradyrhizobium</taxon>
    </lineage>
</organism>
<dbReference type="InterPro" id="IPR017113">
    <property type="entry name" value="Antirestriction_ArdC"/>
</dbReference>
<evidence type="ECO:0000313" key="4">
    <source>
        <dbReference type="Proteomes" id="UP001565369"/>
    </source>
</evidence>
<accession>A0ABV4FKK6</accession>
<dbReference type="Pfam" id="PF08401">
    <property type="entry name" value="ArdcN"/>
    <property type="match status" value="1"/>
</dbReference>
<gene>
    <name evidence="3" type="ORF">ABIG07_000419</name>
</gene>
<comment type="caution">
    <text evidence="3">The sequence shown here is derived from an EMBL/GenBank/DDBJ whole genome shotgun (WGS) entry which is preliminary data.</text>
</comment>
<dbReference type="InterPro" id="IPR041459">
    <property type="entry name" value="MPTase-PolyVal"/>
</dbReference>
<dbReference type="Proteomes" id="UP001565369">
    <property type="component" value="Unassembled WGS sequence"/>
</dbReference>
<dbReference type="Pfam" id="PF18818">
    <property type="entry name" value="MPTase-PolyVal"/>
    <property type="match status" value="1"/>
</dbReference>
<name>A0ABV4FKK6_9BRAD</name>
<evidence type="ECO:0000313" key="3">
    <source>
        <dbReference type="EMBL" id="MEY9451471.1"/>
    </source>
</evidence>
<feature type="domain" description="N-terminal" evidence="1">
    <location>
        <begin position="22"/>
        <end position="141"/>
    </location>
</feature>
<dbReference type="EMBL" id="JBGBZJ010000002">
    <property type="protein sequence ID" value="MEY9451471.1"/>
    <property type="molecule type" value="Genomic_DNA"/>
</dbReference>
<evidence type="ECO:0000259" key="2">
    <source>
        <dbReference type="Pfam" id="PF18818"/>
    </source>
</evidence>
<protein>
    <submittedName>
        <fullName evidence="3">Antirestriction protein ArdC</fullName>
    </submittedName>
</protein>
<sequence>MGAVSRTEVIIMNRNGEKVRGDLYARITDRIVAELERGVRPWVQPWATANMAGHITRPLRHNGQPYTGINVVLLWSEAVARGFRSSIWMTFKQASELGAHVRKGETGSTVVYASRFTKTETDTHDDEVERDIPFLKAYTVFCVDQIDGLPEHYYGRPAAVASTIERNASADAFFANTGALVRHGGSMAFYAPSSDHIQMPTIESFRDTASYVAVRAHETVHWTAPAHRVNRDLSRYSKDRSERAREELIAELGSCFLCADLGISPELEPRPDHASYLASWLEFLSSEKRFIFSAAAHAQRAVAYLHDQQPNAAEVEEAA</sequence>
<reference evidence="3 4" key="1">
    <citation type="submission" date="2024-07" db="EMBL/GenBank/DDBJ databases">
        <title>Genomic Encyclopedia of Type Strains, Phase V (KMG-V): Genome sequencing to study the core and pangenomes of soil and plant-associated prokaryotes.</title>
        <authorList>
            <person name="Whitman W."/>
        </authorList>
    </citation>
    <scope>NUCLEOTIDE SEQUENCE [LARGE SCALE GENOMIC DNA]</scope>
    <source>
        <strain evidence="3 4">USDA 152</strain>
    </source>
</reference>
<dbReference type="PIRSF" id="PIRSF037112">
    <property type="entry name" value="Antirestriction_ArdC"/>
    <property type="match status" value="1"/>
</dbReference>
<dbReference type="InterPro" id="IPR013610">
    <property type="entry name" value="ArdC_N"/>
</dbReference>
<proteinExistence type="predicted"/>
<feature type="domain" description="Polyvalent protein metallopeptidase" evidence="2">
    <location>
        <begin position="169"/>
        <end position="297"/>
    </location>
</feature>